<dbReference type="RefSeq" id="WP_183439243.1">
    <property type="nucleotide sequence ID" value="NZ_JACHXD010000001.1"/>
</dbReference>
<dbReference type="Pfam" id="PF00990">
    <property type="entry name" value="GGDEF"/>
    <property type="match status" value="1"/>
</dbReference>
<feature type="domain" description="PAC" evidence="14">
    <location>
        <begin position="422"/>
        <end position="473"/>
    </location>
</feature>
<dbReference type="PANTHER" id="PTHR44757">
    <property type="entry name" value="DIGUANYLATE CYCLASE DGCP"/>
    <property type="match status" value="1"/>
</dbReference>
<dbReference type="SUPFAM" id="SSF55785">
    <property type="entry name" value="PYP-like sensor domain (PAS domain)"/>
    <property type="match status" value="2"/>
</dbReference>
<dbReference type="PROSITE" id="PS50883">
    <property type="entry name" value="EAL"/>
    <property type="match status" value="1"/>
</dbReference>
<dbReference type="PANTHER" id="PTHR44757:SF2">
    <property type="entry name" value="BIOFILM ARCHITECTURE MAINTENANCE PROTEIN MBAA"/>
    <property type="match status" value="1"/>
</dbReference>
<dbReference type="CDD" id="cd01949">
    <property type="entry name" value="GGDEF"/>
    <property type="match status" value="1"/>
</dbReference>
<dbReference type="InterPro" id="IPR000014">
    <property type="entry name" value="PAS"/>
</dbReference>
<dbReference type="PROSITE" id="PS50112">
    <property type="entry name" value="PAS"/>
    <property type="match status" value="2"/>
</dbReference>
<evidence type="ECO:0000256" key="2">
    <source>
        <dbReference type="ARBA" id="ARBA00022475"/>
    </source>
</evidence>
<accession>A0A7W5B641</accession>
<keyword evidence="4" id="KW-0808">Transferase</keyword>
<dbReference type="SUPFAM" id="SSF141868">
    <property type="entry name" value="EAL domain-like"/>
    <property type="match status" value="1"/>
</dbReference>
<gene>
    <name evidence="17" type="ORF">FHS03_000286</name>
</gene>
<evidence type="ECO:0000313" key="17">
    <source>
        <dbReference type="EMBL" id="MBB3117267.1"/>
    </source>
</evidence>
<comment type="subcellular location">
    <subcellularLocation>
        <location evidence="1">Cell membrane</location>
        <topology evidence="1">Multi-pass membrane protein</topology>
    </subcellularLocation>
</comment>
<dbReference type="NCBIfam" id="TIGR00254">
    <property type="entry name" value="GGDEF"/>
    <property type="match status" value="1"/>
</dbReference>
<dbReference type="GO" id="GO:0005524">
    <property type="term" value="F:ATP binding"/>
    <property type="evidence" value="ECO:0007669"/>
    <property type="project" value="UniProtKB-KW"/>
</dbReference>
<organism evidence="17 18">
    <name type="scientific">Pseudoduganella violacea</name>
    <dbReference type="NCBI Taxonomy" id="1715466"/>
    <lineage>
        <taxon>Bacteria</taxon>
        <taxon>Pseudomonadati</taxon>
        <taxon>Pseudomonadota</taxon>
        <taxon>Betaproteobacteria</taxon>
        <taxon>Burkholderiales</taxon>
        <taxon>Oxalobacteraceae</taxon>
        <taxon>Telluria group</taxon>
        <taxon>Pseudoduganella</taxon>
    </lineage>
</organism>
<dbReference type="GO" id="GO:0016301">
    <property type="term" value="F:kinase activity"/>
    <property type="evidence" value="ECO:0007669"/>
    <property type="project" value="UniProtKB-KW"/>
</dbReference>
<dbReference type="NCBIfam" id="TIGR00229">
    <property type="entry name" value="sensory_box"/>
    <property type="match status" value="2"/>
</dbReference>
<keyword evidence="11 12" id="KW-0472">Membrane</keyword>
<dbReference type="Pfam" id="PF00563">
    <property type="entry name" value="EAL"/>
    <property type="match status" value="1"/>
</dbReference>
<comment type="caution">
    <text evidence="17">The sequence shown here is derived from an EMBL/GenBank/DDBJ whole genome shotgun (WGS) entry which is preliminary data.</text>
</comment>
<keyword evidence="5 12" id="KW-0812">Transmembrane</keyword>
<dbReference type="Gene3D" id="3.20.20.450">
    <property type="entry name" value="EAL domain"/>
    <property type="match status" value="1"/>
</dbReference>
<dbReference type="SUPFAM" id="SSF55073">
    <property type="entry name" value="Nucleotide cyclase"/>
    <property type="match status" value="1"/>
</dbReference>
<evidence type="ECO:0000259" key="15">
    <source>
        <dbReference type="PROSITE" id="PS50883"/>
    </source>
</evidence>
<dbReference type="Pfam" id="PF02743">
    <property type="entry name" value="dCache_1"/>
    <property type="match status" value="1"/>
</dbReference>
<dbReference type="SUPFAM" id="SSF103190">
    <property type="entry name" value="Sensory domain-like"/>
    <property type="match status" value="1"/>
</dbReference>
<keyword evidence="6" id="KW-0547">Nucleotide-binding</keyword>
<dbReference type="FunFam" id="3.30.70.270:FF:000001">
    <property type="entry name" value="Diguanylate cyclase domain protein"/>
    <property type="match status" value="1"/>
</dbReference>
<keyword evidence="7" id="KW-0418">Kinase</keyword>
<dbReference type="CDD" id="cd01948">
    <property type="entry name" value="EAL"/>
    <property type="match status" value="1"/>
</dbReference>
<feature type="domain" description="EAL" evidence="15">
    <location>
        <begin position="765"/>
        <end position="1019"/>
    </location>
</feature>
<dbReference type="InterPro" id="IPR029151">
    <property type="entry name" value="Sensor-like_sf"/>
</dbReference>
<dbReference type="InterPro" id="IPR035919">
    <property type="entry name" value="EAL_sf"/>
</dbReference>
<dbReference type="SMART" id="SM00091">
    <property type="entry name" value="PAS"/>
    <property type="match status" value="2"/>
</dbReference>
<dbReference type="GO" id="GO:0005886">
    <property type="term" value="C:plasma membrane"/>
    <property type="evidence" value="ECO:0007669"/>
    <property type="project" value="UniProtKB-SubCell"/>
</dbReference>
<dbReference type="Gene3D" id="3.30.450.20">
    <property type="entry name" value="PAS domain"/>
    <property type="match status" value="4"/>
</dbReference>
<evidence type="ECO:0000256" key="11">
    <source>
        <dbReference type="ARBA" id="ARBA00023136"/>
    </source>
</evidence>
<dbReference type="InterPro" id="IPR001633">
    <property type="entry name" value="EAL_dom"/>
</dbReference>
<keyword evidence="18" id="KW-1185">Reference proteome</keyword>
<feature type="domain" description="PAS" evidence="13">
    <location>
        <begin position="470"/>
        <end position="541"/>
    </location>
</feature>
<dbReference type="InterPro" id="IPR035965">
    <property type="entry name" value="PAS-like_dom_sf"/>
</dbReference>
<keyword evidence="9 12" id="KW-1133">Transmembrane helix</keyword>
<dbReference type="EMBL" id="JACHXD010000001">
    <property type="protein sequence ID" value="MBB3117267.1"/>
    <property type="molecule type" value="Genomic_DNA"/>
</dbReference>
<evidence type="ECO:0000256" key="7">
    <source>
        <dbReference type="ARBA" id="ARBA00022777"/>
    </source>
</evidence>
<dbReference type="InterPro" id="IPR052155">
    <property type="entry name" value="Biofilm_reg_signaling"/>
</dbReference>
<dbReference type="CDD" id="cd12914">
    <property type="entry name" value="PDC1_DGC_like"/>
    <property type="match status" value="1"/>
</dbReference>
<dbReference type="InterPro" id="IPR013656">
    <property type="entry name" value="PAS_4"/>
</dbReference>
<evidence type="ECO:0000256" key="6">
    <source>
        <dbReference type="ARBA" id="ARBA00022741"/>
    </source>
</evidence>
<evidence type="ECO:0000256" key="9">
    <source>
        <dbReference type="ARBA" id="ARBA00022989"/>
    </source>
</evidence>
<dbReference type="CDD" id="cd00130">
    <property type="entry name" value="PAS"/>
    <property type="match status" value="2"/>
</dbReference>
<evidence type="ECO:0000256" key="5">
    <source>
        <dbReference type="ARBA" id="ARBA00022692"/>
    </source>
</evidence>
<evidence type="ECO:0000259" key="13">
    <source>
        <dbReference type="PROSITE" id="PS50112"/>
    </source>
</evidence>
<keyword evidence="10" id="KW-0902">Two-component regulatory system</keyword>
<keyword evidence="3" id="KW-0597">Phosphoprotein</keyword>
<evidence type="ECO:0000256" key="1">
    <source>
        <dbReference type="ARBA" id="ARBA00004651"/>
    </source>
</evidence>
<name>A0A7W5B641_9BURK</name>
<dbReference type="InterPro" id="IPR029787">
    <property type="entry name" value="Nucleotide_cyclase"/>
</dbReference>
<reference evidence="17 18" key="1">
    <citation type="submission" date="2020-08" db="EMBL/GenBank/DDBJ databases">
        <title>Genomic Encyclopedia of Type Strains, Phase III (KMG-III): the genomes of soil and plant-associated and newly described type strains.</title>
        <authorList>
            <person name="Whitman W."/>
        </authorList>
    </citation>
    <scope>NUCLEOTIDE SEQUENCE [LARGE SCALE GENOMIC DNA]</scope>
    <source>
        <strain evidence="17 18">CECT 8897</strain>
    </source>
</reference>
<dbReference type="SMART" id="SM00267">
    <property type="entry name" value="GGDEF"/>
    <property type="match status" value="1"/>
</dbReference>
<protein>
    <submittedName>
        <fullName evidence="17">Diguanylate cyclase (GGDEF)-like protein/PAS domain S-box-containing protein</fullName>
    </submittedName>
</protein>
<evidence type="ECO:0000256" key="4">
    <source>
        <dbReference type="ARBA" id="ARBA00022679"/>
    </source>
</evidence>
<dbReference type="PROSITE" id="PS50887">
    <property type="entry name" value="GGDEF"/>
    <property type="match status" value="1"/>
</dbReference>
<dbReference type="Pfam" id="PF08448">
    <property type="entry name" value="PAS_4"/>
    <property type="match status" value="1"/>
</dbReference>
<dbReference type="CDD" id="cd12915">
    <property type="entry name" value="PDC2_DGC_like"/>
    <property type="match status" value="1"/>
</dbReference>
<dbReference type="Pfam" id="PF13426">
    <property type="entry name" value="PAS_9"/>
    <property type="match status" value="1"/>
</dbReference>
<dbReference type="Gene3D" id="3.30.70.270">
    <property type="match status" value="1"/>
</dbReference>
<dbReference type="InterPro" id="IPR000160">
    <property type="entry name" value="GGDEF_dom"/>
</dbReference>
<evidence type="ECO:0000259" key="14">
    <source>
        <dbReference type="PROSITE" id="PS50113"/>
    </source>
</evidence>
<proteinExistence type="predicted"/>
<evidence type="ECO:0000256" key="12">
    <source>
        <dbReference type="SAM" id="Phobius"/>
    </source>
</evidence>
<evidence type="ECO:0000256" key="10">
    <source>
        <dbReference type="ARBA" id="ARBA00023012"/>
    </source>
</evidence>
<evidence type="ECO:0000256" key="3">
    <source>
        <dbReference type="ARBA" id="ARBA00022553"/>
    </source>
</evidence>
<keyword evidence="8" id="KW-0067">ATP-binding</keyword>
<sequence>MSKQRSGKPTVQSNAYLRFRQRLIAGLLTMAVLATAIVVWEIHTAAQEREQAIARQTQHYTRAIEAQVLSTIEFVDLSLTGFSNALKLLPADHNNVNNRIAALLSSRGSSFQGVYWLAFIDAQGQGVAASNDLPIAGTDFSQRDYFQAHLQNKVGNKLFIGEPILSHITKSRLFVISRRVENAEGKFLGVIAAPLDARRFAEVFEKSRLGKDVSISLVHMGGHLIARAPQFERTFRWDLRNNELFKRVPQSKNGTFTTISPIDHVSRVFSYAVLQDFPLIVVSGSSDTAIGLAMDRHIFAGVLGLTLLLGIMLAGGHFALRSYAKVEERESRYRQLYVRSRDTEAKLTASEQRLRLIADNLPIMIAYVTRDGRYSFTNRRFEERFGQIGQSLIGKSAAQTVGQELYQIVLPHLDKAFGGQNTRYERKVLTSHGERWDSVCYVPDFDDKGQVVGLFSMVEDITNRKKHEESMKLAALMYQNSSEGMLVTDEEGTILSVNPAFSRISGYEEREVVGRPAYQLTAGLQDREFFSRMRQSILHTGRWEGEIWHQHKNGEHYLVALRFDSVCDENAAAYRRVALFSDVTKRKASEELIWKQANFDALTGLPNRRMFNERLNQELKKSQRHRLSMALLFIDLDGFKGVNDTLGHAMGDVLLQKVAQRLGQCVRSSDTVARLGGDEFTIILSEVHQASAVLRVVRDVLAGTADSFDLGKDQVQISASIGITSYPDDGEDAETLLKNADQAMYAAKQQGRNGYHYFAPAMQEGATLKHELRQALENNELRLVYQPVIALASGRMQKVEALLRWQHPSRGLLTPAEFLAAAEHSGAIVGIGDWIFRQAVLLAQRLQAEYGPNFQVCVNKSALQFRSEDCNVESWLAFLRQRQVDARSIVIEVTEKLLMDANSQTTGKLKRLQEAGMQLALDDFGTGYCSVSFLRRFQIDYLKIDPAFIANLDDGIHGQELCRAIIAMAHTLGIQVIAEGIEHPGQLAILKAAGSDFGQGNLLSEPVSEDKLEKISLVC</sequence>
<dbReference type="PROSITE" id="PS50113">
    <property type="entry name" value="PAC"/>
    <property type="match status" value="1"/>
</dbReference>
<evidence type="ECO:0000259" key="16">
    <source>
        <dbReference type="PROSITE" id="PS50887"/>
    </source>
</evidence>
<evidence type="ECO:0000313" key="18">
    <source>
        <dbReference type="Proteomes" id="UP000541535"/>
    </source>
</evidence>
<feature type="domain" description="PAS" evidence="13">
    <location>
        <begin position="350"/>
        <end position="411"/>
    </location>
</feature>
<dbReference type="InterPro" id="IPR043128">
    <property type="entry name" value="Rev_trsase/Diguanyl_cyclase"/>
</dbReference>
<feature type="domain" description="GGDEF" evidence="16">
    <location>
        <begin position="627"/>
        <end position="760"/>
    </location>
</feature>
<evidence type="ECO:0000256" key="8">
    <source>
        <dbReference type="ARBA" id="ARBA00022840"/>
    </source>
</evidence>
<dbReference type="InterPro" id="IPR000700">
    <property type="entry name" value="PAS-assoc_C"/>
</dbReference>
<dbReference type="GO" id="GO:0000160">
    <property type="term" value="P:phosphorelay signal transduction system"/>
    <property type="evidence" value="ECO:0007669"/>
    <property type="project" value="UniProtKB-KW"/>
</dbReference>
<dbReference type="InterPro" id="IPR033479">
    <property type="entry name" value="dCache_1"/>
</dbReference>
<dbReference type="Proteomes" id="UP000541535">
    <property type="component" value="Unassembled WGS sequence"/>
</dbReference>
<dbReference type="SMART" id="SM00052">
    <property type="entry name" value="EAL"/>
    <property type="match status" value="1"/>
</dbReference>
<keyword evidence="2" id="KW-1003">Cell membrane</keyword>
<feature type="transmembrane region" description="Helical" evidence="12">
    <location>
        <begin position="21"/>
        <end position="40"/>
    </location>
</feature>
<dbReference type="AlphaFoldDB" id="A0A7W5B641"/>
<feature type="transmembrane region" description="Helical" evidence="12">
    <location>
        <begin position="298"/>
        <end position="320"/>
    </location>
</feature>